<comment type="similarity">
    <text evidence="1">Belongs to the LysR transcriptional regulatory family.</text>
</comment>
<dbReference type="PANTHER" id="PTHR30293">
    <property type="entry name" value="TRANSCRIPTIONAL REGULATORY PROTEIN NAC-RELATED"/>
    <property type="match status" value="1"/>
</dbReference>
<dbReference type="RefSeq" id="WP_304995751.1">
    <property type="nucleotide sequence ID" value="NZ_CP101717.1"/>
</dbReference>
<keyword evidence="3" id="KW-0238">DNA-binding</keyword>
<sequence length="309" mass="33879">MARHSTMDLRQIEYFVRVAELGSFTRASIALNIAQPALSRQIRLLEVELRQPLLIRNGRGVTLTDAGQRLMEHGRGILYQVERTREEMSMLRGGLTGRIAIGLPPSLSKSMAVPLVRAFKKIMPEATLAVSEALSTAMVDALVAGRLDIALLYNPTPSPDIDLSPLGEQELFLVTSAALTTDLTTGDPITLVRLADTPLITPSPHNAIRRFIESELANIKRRPNIVLEIDSISAILDLVADGAGSAVLSRNAVRSLGDPHCFTIHPIIEPDLRIKLFLATSARRPATQMQRTMMNLIETEVTQHFVGTL</sequence>
<reference evidence="7" key="1">
    <citation type="submission" date="2022-07" db="EMBL/GenBank/DDBJ databases">
        <title>Complete genome sequence of Salinispirillum sp. LH10-3-1 capable of multiple carbohydrate inversion isolated from a soda lake.</title>
        <authorList>
            <person name="Liu J."/>
            <person name="Zhai Y."/>
            <person name="Zhang H."/>
            <person name="Yang H."/>
            <person name="Qu J."/>
            <person name="Li J."/>
        </authorList>
    </citation>
    <scope>NUCLEOTIDE SEQUENCE</scope>
    <source>
        <strain evidence="7">LH 10-3-1</strain>
    </source>
</reference>
<evidence type="ECO:0000256" key="4">
    <source>
        <dbReference type="ARBA" id="ARBA00023159"/>
    </source>
</evidence>
<dbReference type="InterPro" id="IPR036388">
    <property type="entry name" value="WH-like_DNA-bd_sf"/>
</dbReference>
<dbReference type="Pfam" id="PF03466">
    <property type="entry name" value="LysR_substrate"/>
    <property type="match status" value="1"/>
</dbReference>
<dbReference type="GO" id="GO:0003700">
    <property type="term" value="F:DNA-binding transcription factor activity"/>
    <property type="evidence" value="ECO:0007669"/>
    <property type="project" value="InterPro"/>
</dbReference>
<dbReference type="InterPro" id="IPR036390">
    <property type="entry name" value="WH_DNA-bd_sf"/>
</dbReference>
<gene>
    <name evidence="7" type="ORF">NFC81_01400</name>
</gene>
<dbReference type="Gene3D" id="1.10.10.10">
    <property type="entry name" value="Winged helix-like DNA-binding domain superfamily/Winged helix DNA-binding domain"/>
    <property type="match status" value="1"/>
</dbReference>
<keyword evidence="2" id="KW-0805">Transcription regulation</keyword>
<evidence type="ECO:0000313" key="7">
    <source>
        <dbReference type="EMBL" id="WLD58466.1"/>
    </source>
</evidence>
<dbReference type="PANTHER" id="PTHR30293:SF0">
    <property type="entry name" value="NITROGEN ASSIMILATION REGULATORY PROTEIN NAC"/>
    <property type="match status" value="1"/>
</dbReference>
<organism evidence="7">
    <name type="scientific">Salinispirillum sp. LH 10-3-1</name>
    <dbReference type="NCBI Taxonomy" id="2952525"/>
    <lineage>
        <taxon>Bacteria</taxon>
        <taxon>Pseudomonadati</taxon>
        <taxon>Pseudomonadota</taxon>
        <taxon>Gammaproteobacteria</taxon>
        <taxon>Oceanospirillales</taxon>
        <taxon>Saccharospirillaceae</taxon>
        <taxon>Salinispirillum</taxon>
    </lineage>
</organism>
<evidence type="ECO:0000256" key="5">
    <source>
        <dbReference type="ARBA" id="ARBA00023163"/>
    </source>
</evidence>
<evidence type="ECO:0000256" key="3">
    <source>
        <dbReference type="ARBA" id="ARBA00023125"/>
    </source>
</evidence>
<dbReference type="InterPro" id="IPR005119">
    <property type="entry name" value="LysR_subst-bd"/>
</dbReference>
<evidence type="ECO:0000256" key="1">
    <source>
        <dbReference type="ARBA" id="ARBA00009437"/>
    </source>
</evidence>
<protein>
    <submittedName>
        <fullName evidence="7">LysR substrate-binding domain-containing protein</fullName>
    </submittedName>
</protein>
<dbReference type="SUPFAM" id="SSF53850">
    <property type="entry name" value="Periplasmic binding protein-like II"/>
    <property type="match status" value="1"/>
</dbReference>
<dbReference type="Pfam" id="PF00126">
    <property type="entry name" value="HTH_1"/>
    <property type="match status" value="1"/>
</dbReference>
<evidence type="ECO:0000259" key="6">
    <source>
        <dbReference type="PROSITE" id="PS50931"/>
    </source>
</evidence>
<dbReference type="EMBL" id="CP101717">
    <property type="protein sequence ID" value="WLD58466.1"/>
    <property type="molecule type" value="Genomic_DNA"/>
</dbReference>
<dbReference type="SUPFAM" id="SSF46785">
    <property type="entry name" value="Winged helix' DNA-binding domain"/>
    <property type="match status" value="1"/>
</dbReference>
<accession>A0AB38YGJ0</accession>
<dbReference type="GO" id="GO:2000142">
    <property type="term" value="P:regulation of DNA-templated transcription initiation"/>
    <property type="evidence" value="ECO:0007669"/>
    <property type="project" value="TreeGrafter"/>
</dbReference>
<dbReference type="PROSITE" id="PS50931">
    <property type="entry name" value="HTH_LYSR"/>
    <property type="match status" value="1"/>
</dbReference>
<evidence type="ECO:0000256" key="2">
    <source>
        <dbReference type="ARBA" id="ARBA00023015"/>
    </source>
</evidence>
<dbReference type="InterPro" id="IPR000847">
    <property type="entry name" value="LysR_HTH_N"/>
</dbReference>
<name>A0AB38YGJ0_9GAMM</name>
<dbReference type="FunFam" id="1.10.10.10:FF:000001">
    <property type="entry name" value="LysR family transcriptional regulator"/>
    <property type="match status" value="1"/>
</dbReference>
<proteinExistence type="inferred from homology"/>
<keyword evidence="5" id="KW-0804">Transcription</keyword>
<keyword evidence="4" id="KW-0010">Activator</keyword>
<dbReference type="Gene3D" id="3.40.190.290">
    <property type="match status" value="1"/>
</dbReference>
<dbReference type="PRINTS" id="PR00039">
    <property type="entry name" value="HTHLYSR"/>
</dbReference>
<feature type="domain" description="HTH lysR-type" evidence="6">
    <location>
        <begin position="7"/>
        <end position="64"/>
    </location>
</feature>
<dbReference type="AlphaFoldDB" id="A0AB38YGJ0"/>
<dbReference type="GO" id="GO:0003677">
    <property type="term" value="F:DNA binding"/>
    <property type="evidence" value="ECO:0007669"/>
    <property type="project" value="UniProtKB-KW"/>
</dbReference>